<protein>
    <submittedName>
        <fullName evidence="1">Uncharacterized protein</fullName>
    </submittedName>
</protein>
<sequence>MNNCDTYVRFSSHRDKEFVAFINFVSKIEPICELRMFSYLTLINDESIDASVKNMLILYFKYRPKTEIKLSSCDIISIVTRIKRFLCAYNIAHHNMMMLILETLGKYNGVVAIERRVIHNICEQCCLPHRKDSC</sequence>
<organism evidence="1 2">
    <name type="scientific">Thelohanellus kitauei</name>
    <name type="common">Myxosporean</name>
    <dbReference type="NCBI Taxonomy" id="669202"/>
    <lineage>
        <taxon>Eukaryota</taxon>
        <taxon>Metazoa</taxon>
        <taxon>Cnidaria</taxon>
        <taxon>Myxozoa</taxon>
        <taxon>Myxosporea</taxon>
        <taxon>Bivalvulida</taxon>
        <taxon>Platysporina</taxon>
        <taxon>Myxobolidae</taxon>
        <taxon>Thelohanellus</taxon>
    </lineage>
</organism>
<reference evidence="1 2" key="1">
    <citation type="journal article" date="2014" name="Genome Biol. Evol.">
        <title>The genome of the myxosporean Thelohanellus kitauei shows adaptations to nutrient acquisition within its fish host.</title>
        <authorList>
            <person name="Yang Y."/>
            <person name="Xiong J."/>
            <person name="Zhou Z."/>
            <person name="Huo F."/>
            <person name="Miao W."/>
            <person name="Ran C."/>
            <person name="Liu Y."/>
            <person name="Zhang J."/>
            <person name="Feng J."/>
            <person name="Wang M."/>
            <person name="Wang M."/>
            <person name="Wang L."/>
            <person name="Yao B."/>
        </authorList>
    </citation>
    <scope>NUCLEOTIDE SEQUENCE [LARGE SCALE GENOMIC DNA]</scope>
    <source>
        <strain evidence="1">Wuqing</strain>
    </source>
</reference>
<proteinExistence type="predicted"/>
<evidence type="ECO:0000313" key="1">
    <source>
        <dbReference type="EMBL" id="KII64611.1"/>
    </source>
</evidence>
<dbReference type="AlphaFoldDB" id="A0A0C2MC89"/>
<dbReference type="Proteomes" id="UP000031668">
    <property type="component" value="Unassembled WGS sequence"/>
</dbReference>
<keyword evidence="2" id="KW-1185">Reference proteome</keyword>
<comment type="caution">
    <text evidence="1">The sequence shown here is derived from an EMBL/GenBank/DDBJ whole genome shotgun (WGS) entry which is preliminary data.</text>
</comment>
<name>A0A0C2MC89_THEKT</name>
<dbReference type="EMBL" id="JWZT01004164">
    <property type="protein sequence ID" value="KII64611.1"/>
    <property type="molecule type" value="Genomic_DNA"/>
</dbReference>
<accession>A0A0C2MC89</accession>
<evidence type="ECO:0000313" key="2">
    <source>
        <dbReference type="Proteomes" id="UP000031668"/>
    </source>
</evidence>
<gene>
    <name evidence="1" type="ORF">RF11_01889</name>
</gene>